<reference evidence="3" key="1">
    <citation type="journal article" date="2019" name="Int. J. Syst. Evol. Microbiol.">
        <title>The Global Catalogue of Microorganisms (GCM) 10K type strain sequencing project: providing services to taxonomists for standard genome sequencing and annotation.</title>
        <authorList>
            <consortium name="The Broad Institute Genomics Platform"/>
            <consortium name="The Broad Institute Genome Sequencing Center for Infectious Disease"/>
            <person name="Wu L."/>
            <person name="Ma J."/>
        </authorList>
    </citation>
    <scope>NUCLEOTIDE SEQUENCE [LARGE SCALE GENOMIC DNA]</scope>
    <source>
        <strain evidence="3">CCUG 62982</strain>
    </source>
</reference>
<organism evidence="2 3">
    <name type="scientific">Sphingomonas canadensis</name>
    <dbReference type="NCBI Taxonomy" id="1219257"/>
    <lineage>
        <taxon>Bacteria</taxon>
        <taxon>Pseudomonadati</taxon>
        <taxon>Pseudomonadota</taxon>
        <taxon>Alphaproteobacteria</taxon>
        <taxon>Sphingomonadales</taxon>
        <taxon>Sphingomonadaceae</taxon>
        <taxon>Sphingomonas</taxon>
    </lineage>
</organism>
<comment type="caution">
    <text evidence="2">The sequence shown here is derived from an EMBL/GenBank/DDBJ whole genome shotgun (WGS) entry which is preliminary data.</text>
</comment>
<dbReference type="SMART" id="SM00287">
    <property type="entry name" value="SH3b"/>
    <property type="match status" value="1"/>
</dbReference>
<dbReference type="Gene3D" id="2.30.30.40">
    <property type="entry name" value="SH3 Domains"/>
    <property type="match status" value="1"/>
</dbReference>
<sequence>MRWWKGLAIGVITLCAAAWSVEEAQAQRKPPYFASITASKARMRTGPGRNYPASWLYQREDLPIKVIDIYGEWRKIEDPDGTQGWMQVNMLSDTRTAMVIGQIIEMRSAPAFDARVNWRAAPGVVGRVSKCSRGWCWFDVRGRGGYVEKTHLWGVDPNETLP</sequence>
<dbReference type="EMBL" id="JBHTJG010000012">
    <property type="protein sequence ID" value="MFD0948398.1"/>
    <property type="molecule type" value="Genomic_DNA"/>
</dbReference>
<proteinExistence type="predicted"/>
<evidence type="ECO:0000259" key="1">
    <source>
        <dbReference type="SMART" id="SM00287"/>
    </source>
</evidence>
<accession>A0ABW3HAG4</accession>
<dbReference type="Pfam" id="PF06347">
    <property type="entry name" value="SH3_4"/>
    <property type="match status" value="2"/>
</dbReference>
<dbReference type="RefSeq" id="WP_264946274.1">
    <property type="nucleotide sequence ID" value="NZ_JAPDRA010000012.1"/>
</dbReference>
<keyword evidence="3" id="KW-1185">Reference proteome</keyword>
<feature type="domain" description="SH3b" evidence="1">
    <location>
        <begin position="31"/>
        <end position="95"/>
    </location>
</feature>
<gene>
    <name evidence="2" type="ORF">ACFQ1E_18820</name>
</gene>
<dbReference type="InterPro" id="IPR010466">
    <property type="entry name" value="DUF1058"/>
</dbReference>
<dbReference type="Proteomes" id="UP001596977">
    <property type="component" value="Unassembled WGS sequence"/>
</dbReference>
<evidence type="ECO:0000313" key="3">
    <source>
        <dbReference type="Proteomes" id="UP001596977"/>
    </source>
</evidence>
<dbReference type="InterPro" id="IPR003646">
    <property type="entry name" value="SH3-like_bac-type"/>
</dbReference>
<name>A0ABW3HAG4_9SPHN</name>
<protein>
    <submittedName>
        <fullName evidence="2">SH3 domain-containing protein</fullName>
    </submittedName>
</protein>
<evidence type="ECO:0000313" key="2">
    <source>
        <dbReference type="EMBL" id="MFD0948398.1"/>
    </source>
</evidence>